<dbReference type="AlphaFoldDB" id="A0A0P9ES67"/>
<comment type="subunit">
    <text evidence="4">Has multiple subunits with at least A(3), B(3), C, D, E, F, H, I and proteolipid K(x).</text>
</comment>
<keyword evidence="4" id="KW-1003">Cell membrane</keyword>
<comment type="caution">
    <text evidence="5">The sequence shown here is derived from an EMBL/GenBank/DDBJ whole genome shotgun (WGS) entry which is preliminary data.</text>
</comment>
<reference evidence="6 7" key="2">
    <citation type="submission" date="2015-09" db="EMBL/GenBank/DDBJ databases">
        <title>Heavy metals and arsenic resistance mechanisms in polyextremophilic archaea of the family Ferroplasmaceae.</title>
        <authorList>
            <person name="Bulaev A.G."/>
            <person name="Kanygina A.V."/>
        </authorList>
    </citation>
    <scope>NUCLEOTIDE SEQUENCE [LARGE SCALE GENOMIC DNA]</scope>
    <source>
        <strain evidence="6 7">VT</strain>
    </source>
</reference>
<reference evidence="5 8" key="1">
    <citation type="submission" date="2015-09" db="EMBL/GenBank/DDBJ databases">
        <title>Draft genome sequence of Acidiplasma aeolicum DSM 18409.</title>
        <authorList>
            <person name="Hemp J."/>
        </authorList>
    </citation>
    <scope>NUCLEOTIDE SEQUENCE [LARGE SCALE GENOMIC DNA]</scope>
    <source>
        <strain evidence="5 8">V</strain>
    </source>
</reference>
<comment type="function">
    <text evidence="4">Component of the A-type ATP synthase that produces ATP from ADP in the presence of a proton gradient across the membrane.</text>
</comment>
<dbReference type="PANTHER" id="PTHR11671">
    <property type="entry name" value="V-TYPE ATP SYNTHASE SUBUNIT D"/>
    <property type="match status" value="1"/>
</dbReference>
<dbReference type="GO" id="GO:0005524">
    <property type="term" value="F:ATP binding"/>
    <property type="evidence" value="ECO:0007669"/>
    <property type="project" value="UniProtKB-UniRule"/>
</dbReference>
<dbReference type="OrthoDB" id="117390at2157"/>
<keyword evidence="4" id="KW-0066">ATP synthesis</keyword>
<dbReference type="EMBL" id="LKBG01000260">
    <property type="protein sequence ID" value="KQB34043.1"/>
    <property type="molecule type" value="Genomic_DNA"/>
</dbReference>
<protein>
    <recommendedName>
        <fullName evidence="4">A-type ATP synthase subunit D</fullName>
    </recommendedName>
</protein>
<dbReference type="Pfam" id="PF01813">
    <property type="entry name" value="ATP-synt_D"/>
    <property type="match status" value="1"/>
</dbReference>
<keyword evidence="2 4" id="KW-0813">Transport</keyword>
<evidence type="ECO:0000313" key="7">
    <source>
        <dbReference type="Proteomes" id="UP000050320"/>
    </source>
</evidence>
<dbReference type="GO" id="GO:0046933">
    <property type="term" value="F:proton-transporting ATP synthase activity, rotational mechanism"/>
    <property type="evidence" value="ECO:0007669"/>
    <property type="project" value="UniProtKB-UniRule"/>
</dbReference>
<dbReference type="HAMAP" id="MF_00271">
    <property type="entry name" value="ATP_synth_D_arch"/>
    <property type="match status" value="1"/>
</dbReference>
<comment type="similarity">
    <text evidence="1 4">Belongs to the V-ATPase D subunit family.</text>
</comment>
<gene>
    <name evidence="4" type="primary">atpD</name>
    <name evidence="6" type="ORF">AOG54_05900</name>
    <name evidence="5" type="ORF">SE19_04470</name>
</gene>
<dbReference type="EMBL" id="LJCQ01000199">
    <property type="protein sequence ID" value="KPV46670.1"/>
    <property type="molecule type" value="Genomic_DNA"/>
</dbReference>
<dbReference type="InterPro" id="IPR002699">
    <property type="entry name" value="V_ATPase_D"/>
</dbReference>
<keyword evidence="4" id="KW-0375">Hydrogen ion transport</keyword>
<dbReference type="NCBIfam" id="NF001545">
    <property type="entry name" value="PRK00373.1-4"/>
    <property type="match status" value="1"/>
</dbReference>
<name>A0A0P9ES67_9ARCH</name>
<dbReference type="Proteomes" id="UP000050515">
    <property type="component" value="Unassembled WGS sequence"/>
</dbReference>
<keyword evidence="4" id="KW-0472">Membrane</keyword>
<organism evidence="5 8">
    <name type="scientific">Acidiplasma aeolicum</name>
    <dbReference type="NCBI Taxonomy" id="507754"/>
    <lineage>
        <taxon>Archaea</taxon>
        <taxon>Methanobacteriati</taxon>
        <taxon>Thermoplasmatota</taxon>
        <taxon>Thermoplasmata</taxon>
        <taxon>Thermoplasmatales</taxon>
        <taxon>Ferroplasmaceae</taxon>
        <taxon>Acidiplasma</taxon>
    </lineage>
</organism>
<evidence type="ECO:0000313" key="8">
    <source>
        <dbReference type="Proteomes" id="UP000050515"/>
    </source>
</evidence>
<evidence type="ECO:0000256" key="3">
    <source>
        <dbReference type="ARBA" id="ARBA00023065"/>
    </source>
</evidence>
<dbReference type="GO" id="GO:0046961">
    <property type="term" value="F:proton-transporting ATPase activity, rotational mechanism"/>
    <property type="evidence" value="ECO:0007669"/>
    <property type="project" value="InterPro"/>
</dbReference>
<dbReference type="GO" id="GO:0005886">
    <property type="term" value="C:plasma membrane"/>
    <property type="evidence" value="ECO:0007669"/>
    <property type="project" value="UniProtKB-SubCell"/>
</dbReference>
<proteinExistence type="inferred from homology"/>
<keyword evidence="7" id="KW-1185">Reference proteome</keyword>
<comment type="subcellular location">
    <subcellularLocation>
        <location evidence="4">Cell membrane</location>
        <topology evidence="4">Peripheral membrane protein</topology>
    </subcellularLocation>
</comment>
<evidence type="ECO:0000313" key="5">
    <source>
        <dbReference type="EMBL" id="KPV46670.1"/>
    </source>
</evidence>
<evidence type="ECO:0000256" key="4">
    <source>
        <dbReference type="HAMAP-Rule" id="MF_00271"/>
    </source>
</evidence>
<evidence type="ECO:0000256" key="1">
    <source>
        <dbReference type="ARBA" id="ARBA00005850"/>
    </source>
</evidence>
<dbReference type="NCBIfam" id="TIGR00309">
    <property type="entry name" value="V_ATPase_subD"/>
    <property type="match status" value="1"/>
</dbReference>
<dbReference type="PATRIC" id="fig|507754.4.peg.534"/>
<accession>A0A0P9ES67</accession>
<dbReference type="Proteomes" id="UP000050320">
    <property type="component" value="Unassembled WGS sequence"/>
</dbReference>
<keyword evidence="3 4" id="KW-0406">Ion transport</keyword>
<dbReference type="Gene3D" id="1.10.287.3240">
    <property type="match status" value="1"/>
</dbReference>
<dbReference type="GO" id="GO:0042777">
    <property type="term" value="P:proton motive force-driven plasma membrane ATP synthesis"/>
    <property type="evidence" value="ECO:0007669"/>
    <property type="project" value="UniProtKB-UniRule"/>
</dbReference>
<evidence type="ECO:0000313" key="6">
    <source>
        <dbReference type="EMBL" id="KQB34043.1"/>
    </source>
</evidence>
<sequence>MANGIVMANNVRLTRIELMNTKKRIKVASRGLDLLKMKRAALVMEFMKINSEIKGLRENVRNDIELGINEIKMSEIIDGTLEIERVSYMSSNPEVLINTKNIMGVKIPDLNVNISKNTLSNEYLVSSVPVSVYDAILTFKKIFSELLVIAQKESSMRKLLYEIDKTNRRSNAIENIMIPRLNLNLKIIKEHLDERERDSFSTLKFVKSHVVENEE</sequence>
<evidence type="ECO:0000256" key="2">
    <source>
        <dbReference type="ARBA" id="ARBA00022448"/>
    </source>
</evidence>